<keyword evidence="2" id="KW-1185">Reference proteome</keyword>
<organism evidence="1 2">
    <name type="scientific">Oceanobacillus neutriphilus</name>
    <dbReference type="NCBI Taxonomy" id="531815"/>
    <lineage>
        <taxon>Bacteria</taxon>
        <taxon>Bacillati</taxon>
        <taxon>Bacillota</taxon>
        <taxon>Bacilli</taxon>
        <taxon>Bacillales</taxon>
        <taxon>Bacillaceae</taxon>
        <taxon>Oceanobacillus</taxon>
    </lineage>
</organism>
<sequence length="119" mass="13280">MTPGVAITHPIEKRCHNACTCTSWDWDYGYSSHRRAFAITRPIENICASQGELKIHLKSGFLFKLAEAVPMESGVVGRSGAVHNLHFNKKETKCKQDNGEHAYPGMISYRCLFPGAKVE</sequence>
<comment type="caution">
    <text evidence="1">The sequence shown here is derived from an EMBL/GenBank/DDBJ whole genome shotgun (WGS) entry which is preliminary data.</text>
</comment>
<dbReference type="EMBL" id="BMLW01000004">
    <property type="protein sequence ID" value="GGP10020.1"/>
    <property type="molecule type" value="Genomic_DNA"/>
</dbReference>
<dbReference type="Proteomes" id="UP000641206">
    <property type="component" value="Unassembled WGS sequence"/>
</dbReference>
<proteinExistence type="predicted"/>
<name>A0ABQ2NS87_9BACI</name>
<evidence type="ECO:0000313" key="2">
    <source>
        <dbReference type="Proteomes" id="UP000641206"/>
    </source>
</evidence>
<gene>
    <name evidence="1" type="ORF">GCM10011346_16450</name>
</gene>
<accession>A0ABQ2NS87</accession>
<evidence type="ECO:0000313" key="1">
    <source>
        <dbReference type="EMBL" id="GGP10020.1"/>
    </source>
</evidence>
<reference evidence="2" key="1">
    <citation type="journal article" date="2019" name="Int. J. Syst. Evol. Microbiol.">
        <title>The Global Catalogue of Microorganisms (GCM) 10K type strain sequencing project: providing services to taxonomists for standard genome sequencing and annotation.</title>
        <authorList>
            <consortium name="The Broad Institute Genomics Platform"/>
            <consortium name="The Broad Institute Genome Sequencing Center for Infectious Disease"/>
            <person name="Wu L."/>
            <person name="Ma J."/>
        </authorList>
    </citation>
    <scope>NUCLEOTIDE SEQUENCE [LARGE SCALE GENOMIC DNA]</scope>
    <source>
        <strain evidence="2">CGMCC 1.7693</strain>
    </source>
</reference>
<protein>
    <submittedName>
        <fullName evidence="1">Uncharacterized protein</fullName>
    </submittedName>
</protein>